<evidence type="ECO:0000256" key="1">
    <source>
        <dbReference type="ARBA" id="ARBA00004651"/>
    </source>
</evidence>
<dbReference type="NCBIfam" id="TIGR00328">
    <property type="entry name" value="flhB"/>
    <property type="match status" value="1"/>
</dbReference>
<dbReference type="PRINTS" id="PR00950">
    <property type="entry name" value="TYPE3IMSPROT"/>
</dbReference>
<evidence type="ECO:0000256" key="6">
    <source>
        <dbReference type="ARBA" id="ARBA00022692"/>
    </source>
</evidence>
<evidence type="ECO:0000256" key="14">
    <source>
        <dbReference type="SAM" id="MobiDB-lite"/>
    </source>
</evidence>
<keyword evidence="10 13" id="KW-0472">Membrane</keyword>
<keyword evidence="5 13" id="KW-1003">Cell membrane</keyword>
<comment type="function">
    <text evidence="12 13">Required for formation of the rod structure in the basal body of the flagellar apparatus. Together with FliI and FliH, may constitute the export apparatus of flagellin.</text>
</comment>
<keyword evidence="11 13" id="KW-1006">Bacterial flagellum protein export</keyword>
<dbReference type="Pfam" id="PF01312">
    <property type="entry name" value="Bac_export_2"/>
    <property type="match status" value="1"/>
</dbReference>
<feature type="transmembrane region" description="Helical" evidence="13">
    <location>
        <begin position="90"/>
        <end position="115"/>
    </location>
</feature>
<dbReference type="InterPro" id="IPR006135">
    <property type="entry name" value="T3SS_substrate_exporter"/>
</dbReference>
<comment type="similarity">
    <text evidence="2 13">Belongs to the type III secretion exporter family.</text>
</comment>
<evidence type="ECO:0000256" key="10">
    <source>
        <dbReference type="ARBA" id="ARBA00023136"/>
    </source>
</evidence>
<dbReference type="SUPFAM" id="SSF160544">
    <property type="entry name" value="EscU C-terminal domain-like"/>
    <property type="match status" value="1"/>
</dbReference>
<keyword evidence="4 13" id="KW-0813">Transport</keyword>
<feature type="region of interest" description="Disordered" evidence="14">
    <location>
        <begin position="1"/>
        <end position="30"/>
    </location>
</feature>
<keyword evidence="7 13" id="KW-1005">Bacterial flagellum biogenesis</keyword>
<evidence type="ECO:0000256" key="13">
    <source>
        <dbReference type="RuleBase" id="RU364091"/>
    </source>
</evidence>
<keyword evidence="15" id="KW-0282">Flagellum</keyword>
<keyword evidence="9 13" id="KW-1133">Transmembrane helix</keyword>
<dbReference type="InterPro" id="IPR029025">
    <property type="entry name" value="T3SS_substrate_exporter_C"/>
</dbReference>
<feature type="transmembrane region" description="Helical" evidence="13">
    <location>
        <begin position="187"/>
        <end position="212"/>
    </location>
</feature>
<dbReference type="EMBL" id="JADIKE010000036">
    <property type="protein sequence ID" value="MBM7126292.1"/>
    <property type="molecule type" value="Genomic_DNA"/>
</dbReference>
<organism evidence="15 16">
    <name type="scientific">Dyella flava</name>
    <dbReference type="NCBI Taxonomy" id="1920170"/>
    <lineage>
        <taxon>Bacteria</taxon>
        <taxon>Pseudomonadati</taxon>
        <taxon>Pseudomonadota</taxon>
        <taxon>Gammaproteobacteria</taxon>
        <taxon>Lysobacterales</taxon>
        <taxon>Rhodanobacteraceae</taxon>
        <taxon>Dyella</taxon>
    </lineage>
</organism>
<feature type="compositionally biased region" description="Basic and acidic residues" evidence="14">
    <location>
        <begin position="367"/>
        <end position="380"/>
    </location>
</feature>
<gene>
    <name evidence="13 15" type="primary">flhB</name>
    <name evidence="15" type="ORF">ISP19_13010</name>
</gene>
<evidence type="ECO:0000256" key="12">
    <source>
        <dbReference type="ARBA" id="ARBA00025078"/>
    </source>
</evidence>
<dbReference type="RefSeq" id="WP_204682819.1">
    <property type="nucleotide sequence ID" value="NZ_BSNR01000002.1"/>
</dbReference>
<keyword evidence="15" id="KW-0969">Cilium</keyword>
<dbReference type="InterPro" id="IPR006136">
    <property type="entry name" value="FlhB"/>
</dbReference>
<evidence type="ECO:0000256" key="11">
    <source>
        <dbReference type="ARBA" id="ARBA00023225"/>
    </source>
</evidence>
<evidence type="ECO:0000256" key="2">
    <source>
        <dbReference type="ARBA" id="ARBA00010690"/>
    </source>
</evidence>
<name>A0ABS2K4Z9_9GAMM</name>
<evidence type="ECO:0000256" key="8">
    <source>
        <dbReference type="ARBA" id="ARBA00022927"/>
    </source>
</evidence>
<evidence type="ECO:0000256" key="9">
    <source>
        <dbReference type="ARBA" id="ARBA00022989"/>
    </source>
</evidence>
<reference evidence="15" key="1">
    <citation type="submission" date="2020-10" db="EMBL/GenBank/DDBJ databases">
        <title>Phylogeny of dyella-like bacteria.</title>
        <authorList>
            <person name="Fu J."/>
        </authorList>
    </citation>
    <scope>NUCLEOTIDE SEQUENCE</scope>
    <source>
        <strain evidence="15">DHOC52</strain>
    </source>
</reference>
<sequence length="380" mass="41434">MAEGTENEDRTEKPSEKRLQDARDKGEVPRSRDLSGAMVVLAGASMLLSGGESIYAHMQRIYGLGLTYSRDALFSDQLLIRVLRQVAGEILSLLTPIFAATLLAAVGSTVLIGGLNFSSEALVPNFGRLDPIAGFGRLFSLNGLIELAKSLVKVIFIGLALVLLLRHDEMAVMATGQEAIGAGVGQALTLVAHAALLFAVVLALIGGLDAIWQRFDFERKHRMSKQEVKDEHKDTEGNPQMKGRIRQMQQQIARRRMIQEVPKADVVVVNPTHFAVALRYDDARMRAPRVVAKGVDILAQQIRLVADAHHIPLVEAPPLARALYATTDLGQEIPAALYVAVAQILAYVYQLKQALKHGGPAPTVPKPDVDPELQGRYRQP</sequence>
<keyword evidence="16" id="KW-1185">Reference proteome</keyword>
<evidence type="ECO:0000256" key="7">
    <source>
        <dbReference type="ARBA" id="ARBA00022795"/>
    </source>
</evidence>
<evidence type="ECO:0000313" key="15">
    <source>
        <dbReference type="EMBL" id="MBM7126292.1"/>
    </source>
</evidence>
<evidence type="ECO:0000256" key="5">
    <source>
        <dbReference type="ARBA" id="ARBA00022475"/>
    </source>
</evidence>
<proteinExistence type="inferred from homology"/>
<evidence type="ECO:0000313" key="16">
    <source>
        <dbReference type="Proteomes" id="UP001430149"/>
    </source>
</evidence>
<dbReference type="PANTHER" id="PTHR30531">
    <property type="entry name" value="FLAGELLAR BIOSYNTHETIC PROTEIN FLHB"/>
    <property type="match status" value="1"/>
</dbReference>
<evidence type="ECO:0000256" key="4">
    <source>
        <dbReference type="ARBA" id="ARBA00022448"/>
    </source>
</evidence>
<dbReference type="Proteomes" id="UP001430149">
    <property type="component" value="Unassembled WGS sequence"/>
</dbReference>
<feature type="transmembrane region" description="Helical" evidence="13">
    <location>
        <begin position="147"/>
        <end position="166"/>
    </location>
</feature>
<dbReference type="Gene3D" id="6.10.250.2080">
    <property type="match status" value="1"/>
</dbReference>
<comment type="subcellular location">
    <subcellularLocation>
        <location evidence="1">Cell membrane</location>
        <topology evidence="1">Multi-pass membrane protein</topology>
    </subcellularLocation>
</comment>
<keyword evidence="15" id="KW-0966">Cell projection</keyword>
<dbReference type="PANTHER" id="PTHR30531:SF12">
    <property type="entry name" value="FLAGELLAR BIOSYNTHETIC PROTEIN FLHB"/>
    <property type="match status" value="1"/>
</dbReference>
<evidence type="ECO:0000256" key="3">
    <source>
        <dbReference type="ARBA" id="ARBA00021622"/>
    </source>
</evidence>
<dbReference type="Gene3D" id="3.40.1690.10">
    <property type="entry name" value="secretion proteins EscU"/>
    <property type="match status" value="1"/>
</dbReference>
<feature type="region of interest" description="Disordered" evidence="14">
    <location>
        <begin position="359"/>
        <end position="380"/>
    </location>
</feature>
<feature type="compositionally biased region" description="Basic and acidic residues" evidence="14">
    <location>
        <begin position="7"/>
        <end position="30"/>
    </location>
</feature>
<keyword evidence="8 13" id="KW-0653">Protein transport</keyword>
<protein>
    <recommendedName>
        <fullName evidence="3 13">Flagellar biosynthetic protein FlhB</fullName>
    </recommendedName>
</protein>
<keyword evidence="6 13" id="KW-0812">Transmembrane</keyword>
<comment type="caution">
    <text evidence="13">Lacks conserved residue(s) required for the propagation of feature annotation.</text>
</comment>
<comment type="caution">
    <text evidence="15">The sequence shown here is derived from an EMBL/GenBank/DDBJ whole genome shotgun (WGS) entry which is preliminary data.</text>
</comment>
<accession>A0ABS2K4Z9</accession>